<dbReference type="AlphaFoldDB" id="J3ME58"/>
<dbReference type="EnsemblPlants" id="OB06G23020.1">
    <property type="protein sequence ID" value="OB06G23020.1"/>
    <property type="gene ID" value="OB06G23020"/>
</dbReference>
<protein>
    <recommendedName>
        <fullName evidence="2">Retrotransposon gag domain-containing protein</fullName>
    </recommendedName>
</protein>
<proteinExistence type="predicted"/>
<dbReference type="Proteomes" id="UP000006038">
    <property type="component" value="Chromosome 6"/>
</dbReference>
<evidence type="ECO:0000313" key="3">
    <source>
        <dbReference type="EnsemblPlants" id="OB06G23020.1"/>
    </source>
</evidence>
<reference evidence="3" key="2">
    <citation type="submission" date="2013-04" db="UniProtKB">
        <authorList>
            <consortium name="EnsemblPlants"/>
        </authorList>
    </citation>
    <scope>IDENTIFICATION</scope>
</reference>
<dbReference type="STRING" id="4533.J3ME58"/>
<sequence length="299" mass="34596">MGPASAWWDNFLVTRTATTEVTWAKFCRNFRKAHIPDGIVTQNKREFRVLQQGTKTVTEYLHKFNRLAQYAPKDVYTDAKRQEKFLGGLDDELKNQLLSGDYADFERNFNTQLSSEIRIHTKKRNKLEHKRLNKLVYVSYNRKMENRFQKIRVPSSQGKRSNPLLLEEFEWENEWVDESCEPIHEVDGVDITWDHVDEAIGATQGLRGRNLRRDAVARVRAATSAQRTYVITMKRPRKIAVTAAQDLAEENDSDHDDRDEPDQEEELDSAEEEMDDEESGSVGTEQAALGFSLDDNLLN</sequence>
<evidence type="ECO:0000313" key="4">
    <source>
        <dbReference type="Proteomes" id="UP000006038"/>
    </source>
</evidence>
<feature type="compositionally biased region" description="Acidic residues" evidence="1">
    <location>
        <begin position="247"/>
        <end position="279"/>
    </location>
</feature>
<dbReference type="Pfam" id="PF03732">
    <property type="entry name" value="Retrotrans_gag"/>
    <property type="match status" value="1"/>
</dbReference>
<organism evidence="3">
    <name type="scientific">Oryza brachyantha</name>
    <name type="common">malo sina</name>
    <dbReference type="NCBI Taxonomy" id="4533"/>
    <lineage>
        <taxon>Eukaryota</taxon>
        <taxon>Viridiplantae</taxon>
        <taxon>Streptophyta</taxon>
        <taxon>Embryophyta</taxon>
        <taxon>Tracheophyta</taxon>
        <taxon>Spermatophyta</taxon>
        <taxon>Magnoliopsida</taxon>
        <taxon>Liliopsida</taxon>
        <taxon>Poales</taxon>
        <taxon>Poaceae</taxon>
        <taxon>BOP clade</taxon>
        <taxon>Oryzoideae</taxon>
        <taxon>Oryzeae</taxon>
        <taxon>Oryzinae</taxon>
        <taxon>Oryza</taxon>
    </lineage>
</organism>
<evidence type="ECO:0000259" key="2">
    <source>
        <dbReference type="Pfam" id="PF03732"/>
    </source>
</evidence>
<reference evidence="3" key="1">
    <citation type="journal article" date="2013" name="Nat. Commun.">
        <title>Whole-genome sequencing of Oryza brachyantha reveals mechanisms underlying Oryza genome evolution.</title>
        <authorList>
            <person name="Chen J."/>
            <person name="Huang Q."/>
            <person name="Gao D."/>
            <person name="Wang J."/>
            <person name="Lang Y."/>
            <person name="Liu T."/>
            <person name="Li B."/>
            <person name="Bai Z."/>
            <person name="Luis Goicoechea J."/>
            <person name="Liang C."/>
            <person name="Chen C."/>
            <person name="Zhang W."/>
            <person name="Sun S."/>
            <person name="Liao Y."/>
            <person name="Zhang X."/>
            <person name="Yang L."/>
            <person name="Song C."/>
            <person name="Wang M."/>
            <person name="Shi J."/>
            <person name="Liu G."/>
            <person name="Liu J."/>
            <person name="Zhou H."/>
            <person name="Zhou W."/>
            <person name="Yu Q."/>
            <person name="An N."/>
            <person name="Chen Y."/>
            <person name="Cai Q."/>
            <person name="Wang B."/>
            <person name="Liu B."/>
            <person name="Min J."/>
            <person name="Huang Y."/>
            <person name="Wu H."/>
            <person name="Li Z."/>
            <person name="Zhang Y."/>
            <person name="Yin Y."/>
            <person name="Song W."/>
            <person name="Jiang J."/>
            <person name="Jackson S.A."/>
            <person name="Wing R.A."/>
            <person name="Wang J."/>
            <person name="Chen M."/>
        </authorList>
    </citation>
    <scope>NUCLEOTIDE SEQUENCE [LARGE SCALE GENOMIC DNA]</scope>
    <source>
        <strain evidence="3">cv. IRGC 101232</strain>
    </source>
</reference>
<accession>J3ME58</accession>
<feature type="region of interest" description="Disordered" evidence="1">
    <location>
        <begin position="244"/>
        <end position="299"/>
    </location>
</feature>
<evidence type="ECO:0000256" key="1">
    <source>
        <dbReference type="SAM" id="MobiDB-lite"/>
    </source>
</evidence>
<dbReference type="HOGENOM" id="CLU_931825_0_0_1"/>
<keyword evidence="4" id="KW-1185">Reference proteome</keyword>
<name>J3ME58_ORYBR</name>
<dbReference type="InterPro" id="IPR005162">
    <property type="entry name" value="Retrotrans_gag_dom"/>
</dbReference>
<dbReference type="eggNOG" id="ENOG502RRSI">
    <property type="taxonomic scope" value="Eukaryota"/>
</dbReference>
<feature type="domain" description="Retrotransposon gag" evidence="2">
    <location>
        <begin position="2"/>
        <end position="90"/>
    </location>
</feature>
<dbReference type="Gramene" id="OB06G23020.1">
    <property type="protein sequence ID" value="OB06G23020.1"/>
    <property type="gene ID" value="OB06G23020"/>
</dbReference>